<dbReference type="Pfam" id="PF03109">
    <property type="entry name" value="ABC1"/>
    <property type="match status" value="1"/>
</dbReference>
<gene>
    <name evidence="6" type="ORF">GCM10023258_21720</name>
</gene>
<dbReference type="PANTHER" id="PTHR43851:SF3">
    <property type="entry name" value="COENZYME Q8"/>
    <property type="match status" value="1"/>
</dbReference>
<evidence type="ECO:0000313" key="6">
    <source>
        <dbReference type="EMBL" id="GAA5027189.1"/>
    </source>
</evidence>
<dbReference type="InterPro" id="IPR034646">
    <property type="entry name" value="ADCK3_dom"/>
</dbReference>
<sequence length="443" mass="48112">MTDLPRKAVVRSARLAAVPLGFAGRTALGLGKRLGGRPAELVAAELQARTAQQLFQVLGELKGGAMKFGQALSIFEAALPEELAVHYRATLTKLQDSAPPMPTSSVHGVLRTSLGTRWRSRFESFDDQPVASASIGQVHRAVWKDGRDVAVKIQYPGAGAALMSDIRQISRVAKVAAGWVPGIELGPILDELRDRMAEELDYRLEADSQATFAAAFAGDPDFHVPEVVEGREHVIVSEWMDGVPLSRIIAEGTPEQRDRSSQLYLRFLLAGPARAGLLHADPHPGNFRMTPDGRLGIIDFGAVNRLPDGMPPEIGPLLTTGLEGSAEQVLEGLREIGFVKNTIDLDPERLLDYLEPFMAPFRDDTFTFSRDWLRGVFAHINDPRQPNYAVAYKLNLPPEYLLIHRVWGGGIGVLSQLGGTVHGRAIVDELLPGADLPPVGTAV</sequence>
<evidence type="ECO:0000256" key="2">
    <source>
        <dbReference type="ARBA" id="ARBA00022679"/>
    </source>
</evidence>
<keyword evidence="6" id="KW-0418">Kinase</keyword>
<dbReference type="RefSeq" id="WP_345507483.1">
    <property type="nucleotide sequence ID" value="NZ_BAABIW010000014.1"/>
</dbReference>
<dbReference type="GO" id="GO:0016301">
    <property type="term" value="F:kinase activity"/>
    <property type="evidence" value="ECO:0007669"/>
    <property type="project" value="UniProtKB-KW"/>
</dbReference>
<dbReference type="InterPro" id="IPR051409">
    <property type="entry name" value="Atypical_kinase_ADCK"/>
</dbReference>
<keyword evidence="3" id="KW-0547">Nucleotide-binding</keyword>
<keyword evidence="4" id="KW-0067">ATP-binding</keyword>
<dbReference type="EMBL" id="BAABIW010000014">
    <property type="protein sequence ID" value="GAA5027189.1"/>
    <property type="molecule type" value="Genomic_DNA"/>
</dbReference>
<dbReference type="InterPro" id="IPR011009">
    <property type="entry name" value="Kinase-like_dom_sf"/>
</dbReference>
<feature type="domain" description="ABC1 atypical kinase-like" evidence="5">
    <location>
        <begin position="93"/>
        <end position="310"/>
    </location>
</feature>
<protein>
    <submittedName>
        <fullName evidence="6">AarF/ABC1/UbiB kinase family protein</fullName>
    </submittedName>
</protein>
<reference evidence="7" key="1">
    <citation type="journal article" date="2019" name="Int. J. Syst. Evol. Microbiol.">
        <title>The Global Catalogue of Microorganisms (GCM) 10K type strain sequencing project: providing services to taxonomists for standard genome sequencing and annotation.</title>
        <authorList>
            <consortium name="The Broad Institute Genomics Platform"/>
            <consortium name="The Broad Institute Genome Sequencing Center for Infectious Disease"/>
            <person name="Wu L."/>
            <person name="Ma J."/>
        </authorList>
    </citation>
    <scope>NUCLEOTIDE SEQUENCE [LARGE SCALE GENOMIC DNA]</scope>
    <source>
        <strain evidence="7">JCM 17687</strain>
    </source>
</reference>
<evidence type="ECO:0000259" key="5">
    <source>
        <dbReference type="Pfam" id="PF03109"/>
    </source>
</evidence>
<proteinExistence type="inferred from homology"/>
<comment type="caution">
    <text evidence="6">The sequence shown here is derived from an EMBL/GenBank/DDBJ whole genome shotgun (WGS) entry which is preliminary data.</text>
</comment>
<comment type="similarity">
    <text evidence="1">Belongs to the protein kinase superfamily. ADCK protein kinase family.</text>
</comment>
<keyword evidence="7" id="KW-1185">Reference proteome</keyword>
<dbReference type="Proteomes" id="UP001500427">
    <property type="component" value="Unassembled WGS sequence"/>
</dbReference>
<dbReference type="InterPro" id="IPR004147">
    <property type="entry name" value="ABC1_dom"/>
</dbReference>
<evidence type="ECO:0000256" key="1">
    <source>
        <dbReference type="ARBA" id="ARBA00009670"/>
    </source>
</evidence>
<evidence type="ECO:0000313" key="7">
    <source>
        <dbReference type="Proteomes" id="UP001500427"/>
    </source>
</evidence>
<evidence type="ECO:0000256" key="3">
    <source>
        <dbReference type="ARBA" id="ARBA00022741"/>
    </source>
</evidence>
<evidence type="ECO:0000256" key="4">
    <source>
        <dbReference type="ARBA" id="ARBA00022840"/>
    </source>
</evidence>
<dbReference type="CDD" id="cd13970">
    <property type="entry name" value="ABC1_ADCK3"/>
    <property type="match status" value="1"/>
</dbReference>
<dbReference type="PANTHER" id="PTHR43851">
    <property type="match status" value="1"/>
</dbReference>
<accession>A0ABP9JBV6</accession>
<name>A0ABP9JBV6_9MICO</name>
<keyword evidence="2" id="KW-0808">Transferase</keyword>
<organism evidence="6 7">
    <name type="scientific">Terrabacter aeriphilus</name>
    <dbReference type="NCBI Taxonomy" id="515662"/>
    <lineage>
        <taxon>Bacteria</taxon>
        <taxon>Bacillati</taxon>
        <taxon>Actinomycetota</taxon>
        <taxon>Actinomycetes</taxon>
        <taxon>Micrococcales</taxon>
        <taxon>Intrasporangiaceae</taxon>
        <taxon>Terrabacter</taxon>
    </lineage>
</organism>
<dbReference type="SUPFAM" id="SSF56112">
    <property type="entry name" value="Protein kinase-like (PK-like)"/>
    <property type="match status" value="1"/>
</dbReference>